<name>A0A7L9WRX1_9RHOB</name>
<feature type="signal peptide" evidence="1">
    <location>
        <begin position="1"/>
        <end position="19"/>
    </location>
</feature>
<dbReference type="Proteomes" id="UP000594118">
    <property type="component" value="Chromosome"/>
</dbReference>
<keyword evidence="3" id="KW-1185">Reference proteome</keyword>
<reference evidence="2 3" key="1">
    <citation type="submission" date="2019-10" db="EMBL/GenBank/DDBJ databases">
        <title>Pseudopuniceibacterium sp. HQ09 islated from Antarctica.</title>
        <authorList>
            <person name="Liao L."/>
            <person name="Su S."/>
            <person name="Chen B."/>
            <person name="Yu Y."/>
        </authorList>
    </citation>
    <scope>NUCLEOTIDE SEQUENCE [LARGE SCALE GENOMIC DNA]</scope>
    <source>
        <strain evidence="2 3">HQ09</strain>
    </source>
</reference>
<gene>
    <name evidence="2" type="ORF">F3W81_18425</name>
</gene>
<evidence type="ECO:0000256" key="1">
    <source>
        <dbReference type="SAM" id="SignalP"/>
    </source>
</evidence>
<dbReference type="RefSeq" id="WP_193080882.1">
    <property type="nucleotide sequence ID" value="NZ_CP045201.1"/>
</dbReference>
<dbReference type="EMBL" id="CP045201">
    <property type="protein sequence ID" value="QOL82622.1"/>
    <property type="molecule type" value="Genomic_DNA"/>
</dbReference>
<organism evidence="2 3">
    <name type="scientific">Pseudooceanicola spongiae</name>
    <dbReference type="NCBI Taxonomy" id="2613965"/>
    <lineage>
        <taxon>Bacteria</taxon>
        <taxon>Pseudomonadati</taxon>
        <taxon>Pseudomonadota</taxon>
        <taxon>Alphaproteobacteria</taxon>
        <taxon>Rhodobacterales</taxon>
        <taxon>Paracoccaceae</taxon>
        <taxon>Pseudooceanicola</taxon>
    </lineage>
</organism>
<feature type="chain" id="PRO_5032605817" evidence="1">
    <location>
        <begin position="20"/>
        <end position="188"/>
    </location>
</feature>
<protein>
    <submittedName>
        <fullName evidence="2">Uncharacterized protein</fullName>
    </submittedName>
</protein>
<keyword evidence="1" id="KW-0732">Signal</keyword>
<dbReference type="AlphaFoldDB" id="A0A7L9WRX1"/>
<sequence>MTRIFSLSALVVISGLALSGCAPSVARLAVSEADKPRFNALLADPTALRAFLADTTIKNWDSRYGTQIEYHSVSGRTWLVFPGNLRSLQGFWKITGPAGNPRICYLYPHSRDAITGKPGGDWECGPAALKLTADEIRDGDVLGLQKQGLTPYPKTLPAKYDISISEVVKALGLRPLRQKNKTFEQDGS</sequence>
<dbReference type="PROSITE" id="PS51257">
    <property type="entry name" value="PROKAR_LIPOPROTEIN"/>
    <property type="match status" value="1"/>
</dbReference>
<proteinExistence type="predicted"/>
<dbReference type="KEGG" id="pshq:F3W81_18425"/>
<evidence type="ECO:0000313" key="2">
    <source>
        <dbReference type="EMBL" id="QOL82622.1"/>
    </source>
</evidence>
<accession>A0A7L9WRX1</accession>
<evidence type="ECO:0000313" key="3">
    <source>
        <dbReference type="Proteomes" id="UP000594118"/>
    </source>
</evidence>